<name>A0A221T3M7_9DEIO</name>
<sequence>MDDTHSLPPNWERENDGPDAPEDLTDWPAELIEAFPATHDRCLEKSGHLHDTITDSTHLRQRRSKPFMTAFERLAEIVDGPLIFATVNLPDFAGRPLYSKTTINAARRRAKGIIQASGGPGVWKLERGLAGGYHLHLVLAGGGDVSDLDDWREVDDLDGLAKYLSKPADARACKSRPRLQDLTADLRRRQLAASEEFLTTRRPGQRYTFHGQVGLGVNTLRLAAPTSD</sequence>
<dbReference type="KEGG" id="dfc:DFI_20015"/>
<dbReference type="Proteomes" id="UP000259030">
    <property type="component" value="Plasmid pDFI4"/>
</dbReference>
<dbReference type="AlphaFoldDB" id="A0A221T3M7"/>
<organism evidence="2 3">
    <name type="scientific">Deinococcus ficus</name>
    <dbReference type="NCBI Taxonomy" id="317577"/>
    <lineage>
        <taxon>Bacteria</taxon>
        <taxon>Thermotogati</taxon>
        <taxon>Deinococcota</taxon>
        <taxon>Deinococci</taxon>
        <taxon>Deinococcales</taxon>
        <taxon>Deinococcaceae</taxon>
        <taxon>Deinococcus</taxon>
    </lineage>
</organism>
<keyword evidence="2" id="KW-0614">Plasmid</keyword>
<feature type="region of interest" description="Disordered" evidence="1">
    <location>
        <begin position="1"/>
        <end position="24"/>
    </location>
</feature>
<dbReference type="RefSeq" id="WP_118376078.1">
    <property type="nucleotide sequence ID" value="NZ_CP021085.1"/>
</dbReference>
<geneLocation type="plasmid" evidence="3">
    <name>pdfi4</name>
</geneLocation>
<protein>
    <submittedName>
        <fullName evidence="2">Uncharacterized protein</fullName>
    </submittedName>
</protein>
<evidence type="ECO:0000256" key="1">
    <source>
        <dbReference type="SAM" id="MobiDB-lite"/>
    </source>
</evidence>
<accession>A0A221T3M7</accession>
<gene>
    <name evidence="2" type="ORF">DFI_20015</name>
</gene>
<dbReference type="EMBL" id="CP021085">
    <property type="protein sequence ID" value="ASN83488.1"/>
    <property type="molecule type" value="Genomic_DNA"/>
</dbReference>
<evidence type="ECO:0000313" key="2">
    <source>
        <dbReference type="EMBL" id="ASN83488.1"/>
    </source>
</evidence>
<evidence type="ECO:0000313" key="3">
    <source>
        <dbReference type="Proteomes" id="UP000259030"/>
    </source>
</evidence>
<proteinExistence type="predicted"/>
<keyword evidence="3" id="KW-1185">Reference proteome</keyword>
<reference evidence="2 3" key="1">
    <citation type="submission" date="2017-05" db="EMBL/GenBank/DDBJ databases">
        <title>The complete genome sequence of Deinococcus ficus isolated from the rhizosphere of the Ficus religiosa L. in Taiwan.</title>
        <authorList>
            <person name="Wu K.-M."/>
            <person name="Liao T.-L."/>
            <person name="Liu Y.-M."/>
            <person name="Young C.-C."/>
            <person name="Tsai S.-F."/>
        </authorList>
    </citation>
    <scope>NUCLEOTIDE SEQUENCE [LARGE SCALE GENOMIC DNA]</scope>
    <source>
        <strain evidence="2 3">CC-FR2-10</strain>
        <plasmid evidence="3">pdfi4</plasmid>
    </source>
</reference>